<keyword evidence="2" id="KW-1003">Cell membrane</keyword>
<dbReference type="PANTHER" id="PTHR30086:SF20">
    <property type="entry name" value="ARGININE EXPORTER PROTEIN ARGO-RELATED"/>
    <property type="match status" value="1"/>
</dbReference>
<evidence type="ECO:0000256" key="2">
    <source>
        <dbReference type="ARBA" id="ARBA00022475"/>
    </source>
</evidence>
<gene>
    <name evidence="7" type="ORF">LT40_01555</name>
</gene>
<dbReference type="KEGG" id="prh:LT40_01555"/>
<organism evidence="7 8">
    <name type="scientific">Pseudomonas rhizosphaerae</name>
    <dbReference type="NCBI Taxonomy" id="216142"/>
    <lineage>
        <taxon>Bacteria</taxon>
        <taxon>Pseudomonadati</taxon>
        <taxon>Pseudomonadota</taxon>
        <taxon>Gammaproteobacteria</taxon>
        <taxon>Pseudomonadales</taxon>
        <taxon>Pseudomonadaceae</taxon>
        <taxon>Pseudomonas</taxon>
    </lineage>
</organism>
<comment type="subcellular location">
    <subcellularLocation>
        <location evidence="1">Cell membrane</location>
        <topology evidence="1">Multi-pass membrane protein</topology>
    </subcellularLocation>
</comment>
<reference evidence="7 8" key="1">
    <citation type="journal article" date="2015" name="J. Biotechnol.">
        <title>Complete genome sequence of Pseudomonas rhizosphaerae IH5T (=DSM 16299T), a phosphate-solubilizing rhizobacterium for bacterial biofertilizer.</title>
        <authorList>
            <person name="Kwak Y."/>
            <person name="Jung B.K."/>
            <person name="Shin J.H."/>
        </authorList>
    </citation>
    <scope>NUCLEOTIDE SEQUENCE [LARGE SCALE GENOMIC DNA]</scope>
    <source>
        <strain evidence="7">DSM 16299</strain>
    </source>
</reference>
<dbReference type="HOGENOM" id="CLU_079569_1_3_6"/>
<keyword evidence="5 6" id="KW-0472">Membrane</keyword>
<dbReference type="OrthoDB" id="9812084at2"/>
<feature type="transmembrane region" description="Helical" evidence="6">
    <location>
        <begin position="66"/>
        <end position="86"/>
    </location>
</feature>
<dbReference type="RefSeq" id="WP_043185599.1">
    <property type="nucleotide sequence ID" value="NZ_CP009533.1"/>
</dbReference>
<feature type="transmembrane region" description="Helical" evidence="6">
    <location>
        <begin position="37"/>
        <end position="59"/>
    </location>
</feature>
<evidence type="ECO:0000256" key="4">
    <source>
        <dbReference type="ARBA" id="ARBA00022989"/>
    </source>
</evidence>
<evidence type="ECO:0000256" key="3">
    <source>
        <dbReference type="ARBA" id="ARBA00022692"/>
    </source>
</evidence>
<dbReference type="PANTHER" id="PTHR30086">
    <property type="entry name" value="ARGININE EXPORTER PROTEIN ARGO"/>
    <property type="match status" value="1"/>
</dbReference>
<name>A0A089YKM4_9PSED</name>
<dbReference type="STRING" id="216142.LT40_01555"/>
<dbReference type="eggNOG" id="COG1280">
    <property type="taxonomic scope" value="Bacteria"/>
</dbReference>
<dbReference type="GO" id="GO:0033228">
    <property type="term" value="P:cysteine export across plasma membrane"/>
    <property type="evidence" value="ECO:0007669"/>
    <property type="project" value="TreeGrafter"/>
</dbReference>
<sequence>MSIVVSMAVFALASSISPGPVNLVSLSCGARHGVRAALPHVTGATLGFILLLLLMGLGLHEVLNRWPWLTQLIRIAGVIFLLYLAYRLASSDGRMDTVQAQTRPSAFMGALMQWLNPKAWLACLAGMGAFVADGDRQMVWVFALIYLVVCWLSLASWAWAGASLRDYLDSPARLRGFNRVMAALLGGCAVYLLLE</sequence>
<dbReference type="InterPro" id="IPR001123">
    <property type="entry name" value="LeuE-type"/>
</dbReference>
<evidence type="ECO:0000313" key="8">
    <source>
        <dbReference type="Proteomes" id="UP000029499"/>
    </source>
</evidence>
<dbReference type="GO" id="GO:0015171">
    <property type="term" value="F:amino acid transmembrane transporter activity"/>
    <property type="evidence" value="ECO:0007669"/>
    <property type="project" value="TreeGrafter"/>
</dbReference>
<evidence type="ECO:0000256" key="6">
    <source>
        <dbReference type="SAM" id="Phobius"/>
    </source>
</evidence>
<keyword evidence="8" id="KW-1185">Reference proteome</keyword>
<dbReference type="AlphaFoldDB" id="A0A089YKM4"/>
<evidence type="ECO:0000256" key="5">
    <source>
        <dbReference type="ARBA" id="ARBA00023136"/>
    </source>
</evidence>
<evidence type="ECO:0000256" key="1">
    <source>
        <dbReference type="ARBA" id="ARBA00004651"/>
    </source>
</evidence>
<evidence type="ECO:0000313" key="7">
    <source>
        <dbReference type="EMBL" id="AIS16154.1"/>
    </source>
</evidence>
<feature type="transmembrane region" description="Helical" evidence="6">
    <location>
        <begin position="139"/>
        <end position="160"/>
    </location>
</feature>
<feature type="transmembrane region" description="Helical" evidence="6">
    <location>
        <begin position="106"/>
        <end position="132"/>
    </location>
</feature>
<protein>
    <submittedName>
        <fullName evidence="7">Lysine transporter LysE</fullName>
    </submittedName>
</protein>
<feature type="transmembrane region" description="Helical" evidence="6">
    <location>
        <begin position="176"/>
        <end position="194"/>
    </location>
</feature>
<keyword evidence="3 6" id="KW-0812">Transmembrane</keyword>
<dbReference type="GO" id="GO:0005886">
    <property type="term" value="C:plasma membrane"/>
    <property type="evidence" value="ECO:0007669"/>
    <property type="project" value="UniProtKB-SubCell"/>
</dbReference>
<dbReference type="EMBL" id="CP009533">
    <property type="protein sequence ID" value="AIS16154.1"/>
    <property type="molecule type" value="Genomic_DNA"/>
</dbReference>
<keyword evidence="4 6" id="KW-1133">Transmembrane helix</keyword>
<accession>A0A089YKM4</accession>
<dbReference type="Pfam" id="PF01810">
    <property type="entry name" value="LysE"/>
    <property type="match status" value="1"/>
</dbReference>
<proteinExistence type="predicted"/>
<dbReference type="Proteomes" id="UP000029499">
    <property type="component" value="Chromosome"/>
</dbReference>